<dbReference type="Proteomes" id="UP001174909">
    <property type="component" value="Unassembled WGS sequence"/>
</dbReference>
<keyword evidence="1 5" id="KW-0768">Sushi</keyword>
<keyword evidence="9" id="KW-0675">Receptor</keyword>
<name>A0AA35S1R6_GEOBA</name>
<comment type="caution">
    <text evidence="5">Lacks conserved residue(s) required for the propagation of feature annotation.</text>
</comment>
<dbReference type="PANTHER" id="PTHR19325">
    <property type="entry name" value="COMPLEMENT COMPONENT-RELATED SUSHI DOMAIN-CONTAINING"/>
    <property type="match status" value="1"/>
</dbReference>
<keyword evidence="2" id="KW-0677">Repeat</keyword>
<organism evidence="9 10">
    <name type="scientific">Geodia barretti</name>
    <name type="common">Barrett's horny sponge</name>
    <dbReference type="NCBI Taxonomy" id="519541"/>
    <lineage>
        <taxon>Eukaryota</taxon>
        <taxon>Metazoa</taxon>
        <taxon>Porifera</taxon>
        <taxon>Demospongiae</taxon>
        <taxon>Heteroscleromorpha</taxon>
        <taxon>Tetractinellida</taxon>
        <taxon>Astrophorina</taxon>
        <taxon>Geodiidae</taxon>
        <taxon>Geodia</taxon>
    </lineage>
</organism>
<evidence type="ECO:0000256" key="1">
    <source>
        <dbReference type="ARBA" id="ARBA00022659"/>
    </source>
</evidence>
<evidence type="ECO:0000256" key="7">
    <source>
        <dbReference type="SAM" id="Phobius"/>
    </source>
</evidence>
<accession>A0AA35S1R6</accession>
<keyword evidence="4" id="KW-0325">Glycoprotein</keyword>
<evidence type="ECO:0000313" key="9">
    <source>
        <dbReference type="EMBL" id="CAI8021830.1"/>
    </source>
</evidence>
<gene>
    <name evidence="9" type="ORF">GBAR_LOCUS12876</name>
</gene>
<dbReference type="PANTHER" id="PTHR19325:SF575">
    <property type="entry name" value="LOCOMOTION-RELATED PROTEIN HIKARU GENKI"/>
    <property type="match status" value="1"/>
</dbReference>
<evidence type="ECO:0000313" key="10">
    <source>
        <dbReference type="Proteomes" id="UP001174909"/>
    </source>
</evidence>
<feature type="region of interest" description="Disordered" evidence="6">
    <location>
        <begin position="242"/>
        <end position="265"/>
    </location>
</feature>
<feature type="disulfide bond" evidence="5">
    <location>
        <begin position="125"/>
        <end position="168"/>
    </location>
</feature>
<comment type="caution">
    <text evidence="9">The sequence shown here is derived from an EMBL/GenBank/DDBJ whole genome shotgun (WGS) entry which is preliminary data.</text>
</comment>
<keyword evidence="10" id="KW-1185">Reference proteome</keyword>
<feature type="domain" description="Sushi" evidence="8">
    <location>
        <begin position="62"/>
        <end position="122"/>
    </location>
</feature>
<keyword evidence="3 5" id="KW-1015">Disulfide bond</keyword>
<dbReference type="InterPro" id="IPR035976">
    <property type="entry name" value="Sushi/SCR/CCP_sf"/>
</dbReference>
<evidence type="ECO:0000256" key="3">
    <source>
        <dbReference type="ARBA" id="ARBA00023157"/>
    </source>
</evidence>
<dbReference type="InterPro" id="IPR000436">
    <property type="entry name" value="Sushi_SCR_CCP_dom"/>
</dbReference>
<evidence type="ECO:0000256" key="4">
    <source>
        <dbReference type="ARBA" id="ARBA00023180"/>
    </source>
</evidence>
<dbReference type="CDD" id="cd00033">
    <property type="entry name" value="CCP"/>
    <property type="match status" value="3"/>
</dbReference>
<evidence type="ECO:0000256" key="2">
    <source>
        <dbReference type="ARBA" id="ARBA00022737"/>
    </source>
</evidence>
<keyword evidence="7" id="KW-0472">Membrane</keyword>
<dbReference type="AlphaFoldDB" id="A0AA35S1R6"/>
<dbReference type="PROSITE" id="PS50923">
    <property type="entry name" value="SUSHI"/>
    <property type="match status" value="3"/>
</dbReference>
<feature type="domain" description="Sushi" evidence="8">
    <location>
        <begin position="1"/>
        <end position="61"/>
    </location>
</feature>
<dbReference type="SUPFAM" id="SSF57535">
    <property type="entry name" value="Complement control module/SCR domain"/>
    <property type="match status" value="3"/>
</dbReference>
<keyword evidence="7" id="KW-1133">Transmembrane helix</keyword>
<dbReference type="EMBL" id="CASHTH010001917">
    <property type="protein sequence ID" value="CAI8021830.1"/>
    <property type="molecule type" value="Genomic_DNA"/>
</dbReference>
<keyword evidence="7" id="KW-0812">Transmembrane</keyword>
<proteinExistence type="predicted"/>
<feature type="domain" description="Sushi" evidence="8">
    <location>
        <begin position="123"/>
        <end position="183"/>
    </location>
</feature>
<sequence>VTCPGLTTPANGRLSTGDTSAGTTVFIDCDQGYIFDPNTGHNITLCRSDGTWNATLGSCTSESCVALSPPRNGKLSSSDTRPGTTVQVDCDVGYVFDPTTGGISVVCRVGGSWNSSLGGCKQAKCPELSKPAHGSLSTPTTTAGTKVSTECDGGYTFDSSTGDIAVVCRSNQTWSSTLGGCKEGSLNVGAVAGGAAGALVVVVLIVIATALICWKLSSRCNKLSGYSNLRRRQPGEAVHLFRDEDEEAEEPLYSTNQTDEGPFEL</sequence>
<feature type="disulfide bond" evidence="5">
    <location>
        <begin position="64"/>
        <end position="107"/>
    </location>
</feature>
<dbReference type="SMART" id="SM00032">
    <property type="entry name" value="CCP"/>
    <property type="match status" value="3"/>
</dbReference>
<feature type="disulfide bond" evidence="5">
    <location>
        <begin position="3"/>
        <end position="46"/>
    </location>
</feature>
<feature type="non-terminal residue" evidence="9">
    <location>
        <position position="1"/>
    </location>
</feature>
<feature type="transmembrane region" description="Helical" evidence="7">
    <location>
        <begin position="191"/>
        <end position="214"/>
    </location>
</feature>
<reference evidence="9" key="1">
    <citation type="submission" date="2023-03" db="EMBL/GenBank/DDBJ databases">
        <authorList>
            <person name="Steffen K."/>
            <person name="Cardenas P."/>
        </authorList>
    </citation>
    <scope>NUCLEOTIDE SEQUENCE</scope>
</reference>
<dbReference type="InterPro" id="IPR050350">
    <property type="entry name" value="Compl-Cell_Adhes-Reg"/>
</dbReference>
<evidence type="ECO:0000256" key="5">
    <source>
        <dbReference type="PROSITE-ProRule" id="PRU00302"/>
    </source>
</evidence>
<evidence type="ECO:0000256" key="6">
    <source>
        <dbReference type="SAM" id="MobiDB-lite"/>
    </source>
</evidence>
<dbReference type="Pfam" id="PF00084">
    <property type="entry name" value="Sushi"/>
    <property type="match status" value="3"/>
</dbReference>
<dbReference type="Gene3D" id="2.10.70.10">
    <property type="entry name" value="Complement Module, domain 1"/>
    <property type="match status" value="3"/>
</dbReference>
<protein>
    <submittedName>
        <fullName evidence="9">Complement receptor type 2</fullName>
    </submittedName>
</protein>
<evidence type="ECO:0000259" key="8">
    <source>
        <dbReference type="PROSITE" id="PS50923"/>
    </source>
</evidence>